<comment type="similarity">
    <text evidence="2">Belongs to the multi antimicrobial extrusion (MATE) (TC 2.A.66.1) family.</text>
</comment>
<feature type="transmembrane region" description="Helical" evidence="6">
    <location>
        <begin position="63"/>
        <end position="92"/>
    </location>
</feature>
<keyword evidence="6" id="KW-1133">Transmembrane helix</keyword>
<evidence type="ECO:0000256" key="5">
    <source>
        <dbReference type="ARBA" id="ARBA00031636"/>
    </source>
</evidence>
<dbReference type="GO" id="GO:0042910">
    <property type="term" value="F:xenobiotic transmembrane transporter activity"/>
    <property type="evidence" value="ECO:0007669"/>
    <property type="project" value="InterPro"/>
</dbReference>
<proteinExistence type="inferred from homology"/>
<evidence type="ECO:0000256" key="6">
    <source>
        <dbReference type="SAM" id="Phobius"/>
    </source>
</evidence>
<reference evidence="7 8" key="1">
    <citation type="submission" date="2020-04" db="EMBL/GenBank/DDBJ databases">
        <title>Novel Mycoplasma species detected in Phocoena phocoena (harbor porpoise) from the USA.</title>
        <authorList>
            <person name="Volokhov D.V."/>
        </authorList>
    </citation>
    <scope>NUCLEOTIDE SEQUENCE [LARGE SCALE GENOMIC DNA]</scope>
    <source>
        <strain evidence="7 8">C264-NAS</strain>
    </source>
</reference>
<dbReference type="GO" id="GO:0005886">
    <property type="term" value="C:plasma membrane"/>
    <property type="evidence" value="ECO:0007669"/>
    <property type="project" value="TreeGrafter"/>
</dbReference>
<evidence type="ECO:0000256" key="1">
    <source>
        <dbReference type="ARBA" id="ARBA00003408"/>
    </source>
</evidence>
<feature type="transmembrane region" description="Helical" evidence="6">
    <location>
        <begin position="113"/>
        <end position="135"/>
    </location>
</feature>
<feature type="transmembrane region" description="Helical" evidence="6">
    <location>
        <begin position="495"/>
        <end position="512"/>
    </location>
</feature>
<dbReference type="InterPro" id="IPR050222">
    <property type="entry name" value="MATE_MdtK"/>
</dbReference>
<protein>
    <recommendedName>
        <fullName evidence="3">Probable multidrug resistance protein NorM</fullName>
    </recommendedName>
    <alternativeName>
        <fullName evidence="5">Multidrug-efflux transporter</fullName>
    </alternativeName>
</protein>
<feature type="transmembrane region" description="Helical" evidence="6">
    <location>
        <begin position="356"/>
        <end position="374"/>
    </location>
</feature>
<dbReference type="KEGG" id="mphn:HGG64_01505"/>
<evidence type="ECO:0000256" key="2">
    <source>
        <dbReference type="ARBA" id="ARBA00010199"/>
    </source>
</evidence>
<comment type="function">
    <text evidence="1">Multidrug efflux pump.</text>
</comment>
<feature type="transmembrane region" description="Helical" evidence="6">
    <location>
        <begin position="233"/>
        <end position="255"/>
    </location>
</feature>
<feature type="transmembrane region" description="Helical" evidence="6">
    <location>
        <begin position="426"/>
        <end position="446"/>
    </location>
</feature>
<feature type="transmembrane region" description="Helical" evidence="6">
    <location>
        <begin position="312"/>
        <end position="336"/>
    </location>
</feature>
<dbReference type="Pfam" id="PF01554">
    <property type="entry name" value="MatE"/>
    <property type="match status" value="1"/>
</dbReference>
<accession>A0A858U002</accession>
<dbReference type="InterPro" id="IPR002528">
    <property type="entry name" value="MATE_fam"/>
</dbReference>
<dbReference type="PANTHER" id="PTHR43298">
    <property type="entry name" value="MULTIDRUG RESISTANCE PROTEIN NORM-RELATED"/>
    <property type="match status" value="1"/>
</dbReference>
<gene>
    <name evidence="7" type="ORF">HGG64_01505</name>
</gene>
<feature type="transmembrane region" description="Helical" evidence="6">
    <location>
        <begin position="204"/>
        <end position="221"/>
    </location>
</feature>
<evidence type="ECO:0000313" key="7">
    <source>
        <dbReference type="EMBL" id="QJG66384.1"/>
    </source>
</evidence>
<dbReference type="AlphaFoldDB" id="A0A858U002"/>
<feature type="transmembrane region" description="Helical" evidence="6">
    <location>
        <begin position="458"/>
        <end position="483"/>
    </location>
</feature>
<sequence length="533" mass="59856">MKNKLHKNMVKNFFAVKDFKFIFKLTLPIFIQTLFFALISLVGSLATSFYQQVYHIDGSYNGYYFYTISKILTVYKILVFIPIIYQLGVLVVASNLFGQNKVDKIPQVISSAIYVSLIINFACYFIMFGISPIILAKAGARESAIYSWKTIENYEIFQNNLKLANGLKIPTSILVNGGSFGGKVFINSNPYILVNNELAFAQKFLQITTIDIFVISIAFILTSALQAIEKNRFAIIGVIVAIFIRTIWTYLILLTPKNIDLMILVALETIIGGVIQLTIAYIFVQKLIIAKQPKIPFKASWNSKYIKEILKIGAPIAIETGIWFTSQYFIAAAIPFAISQDKFIGIWRAVNNGYDVFNSFLLGLGYVTSVIVAVEIGKQDLGRAHSLGRSAFKLGLYAQTIFSILGIAMTYPMLKIYSIDKSLISSLGYSIMAILMVKAIFDVGNLTILRGLWGANDVLMPIFVAITTMIGLQLSTIYFVGIYQNTSKEVNKLSAETYIIIVSLITLIDPITRSTLYNLRWNSRVWHKYAKRL</sequence>
<dbReference type="Proteomes" id="UP000501728">
    <property type="component" value="Chromosome"/>
</dbReference>
<keyword evidence="6" id="KW-0472">Membrane</keyword>
<keyword evidence="4" id="KW-0813">Transport</keyword>
<feature type="transmembrane region" description="Helical" evidence="6">
    <location>
        <begin position="394"/>
        <end position="414"/>
    </location>
</feature>
<dbReference type="EMBL" id="CP051480">
    <property type="protein sequence ID" value="QJG66384.1"/>
    <property type="molecule type" value="Genomic_DNA"/>
</dbReference>
<evidence type="ECO:0000313" key="8">
    <source>
        <dbReference type="Proteomes" id="UP000501728"/>
    </source>
</evidence>
<evidence type="ECO:0000256" key="4">
    <source>
        <dbReference type="ARBA" id="ARBA00022448"/>
    </source>
</evidence>
<feature type="transmembrane region" description="Helical" evidence="6">
    <location>
        <begin position="21"/>
        <end position="43"/>
    </location>
</feature>
<organism evidence="7 8">
    <name type="scientific">Mycoplasma phocoeninasale</name>
    <dbReference type="NCBI Taxonomy" id="2726117"/>
    <lineage>
        <taxon>Bacteria</taxon>
        <taxon>Bacillati</taxon>
        <taxon>Mycoplasmatota</taxon>
        <taxon>Mollicutes</taxon>
        <taxon>Mycoplasmataceae</taxon>
        <taxon>Mycoplasma</taxon>
    </lineage>
</organism>
<name>A0A858U002_9MOLU</name>
<keyword evidence="6" id="KW-0812">Transmembrane</keyword>
<evidence type="ECO:0000256" key="3">
    <source>
        <dbReference type="ARBA" id="ARBA00020268"/>
    </source>
</evidence>
<dbReference type="GO" id="GO:0015297">
    <property type="term" value="F:antiporter activity"/>
    <property type="evidence" value="ECO:0007669"/>
    <property type="project" value="InterPro"/>
</dbReference>
<dbReference type="PANTHER" id="PTHR43298:SF2">
    <property type="entry name" value="FMN_FAD EXPORTER YEEO-RELATED"/>
    <property type="match status" value="1"/>
</dbReference>
<dbReference type="RefSeq" id="WP_169580207.1">
    <property type="nucleotide sequence ID" value="NZ_CP051480.1"/>
</dbReference>
<keyword evidence="8" id="KW-1185">Reference proteome</keyword>
<feature type="transmembrane region" description="Helical" evidence="6">
    <location>
        <begin position="261"/>
        <end position="284"/>
    </location>
</feature>